<organism evidence="1 2">
    <name type="scientific">Candidatus Shapirobacteria bacterium CG09_land_8_20_14_0_10_39_12</name>
    <dbReference type="NCBI Taxonomy" id="1974885"/>
    <lineage>
        <taxon>Bacteria</taxon>
        <taxon>Candidatus Shapironibacteriota</taxon>
    </lineage>
</organism>
<sequence>MNITNPNYDAYVAGLPTGFFNQFDGIAFSLYDTCNGDCTDPHQNPLYSSQLLSNIGASDKKIFGVESGTAGDFFYFKQPPNVNSPLYKYVNGILNNQPSFIEMIGIPSYDLAGEVGHSWSLFEPSDVINLLKNFPDGTNLPASVTVPVTLSKCPGKNYSFYIRDPSQCSECGSELGEIIYPQNSTFCTKEVNFKYQQDLPSSSAPIYSSEDEGITGEFFVDKVELPDFSTMEQNMTKALKKLLPQELNEQMDIQNKILSSEAKHFVTGKTAEEKSTSSTKKAKTKITTDLWWSNLLGQTKILCGLFGTCTAPKSMVIQIEDATQSVKDDADQIACTTIGSETGEKKEETITHEKEFQTTSFFKKLWDALTGKNEESSDFFGTTRGQIAGGASFQSFSDFQRIFIPQEMMDEWEIKTGASIDKTDFSLTVKGKEKTENASVYYTEMEKEKFKRCITLCSIYPAGFDISAIDPMCTSCNPNDYKIDYIDVDKTNCHPIGGEGCDYYSEDTTPRCNGDPICESGKCYHNMYRMNNDYTDRGCPLPYNASGCTLREICVPMTFKKNPNGGFGPCQYTNSNVCVRSDWKDSGTGMCDYLCNWACCAYQ</sequence>
<dbReference type="Proteomes" id="UP000230775">
    <property type="component" value="Unassembled WGS sequence"/>
</dbReference>
<reference evidence="2" key="1">
    <citation type="submission" date="2017-09" db="EMBL/GenBank/DDBJ databases">
        <title>Depth-based differentiation of microbial function through sediment-hosted aquifers and enrichment of novel symbionts in the deep terrestrial subsurface.</title>
        <authorList>
            <person name="Probst A.J."/>
            <person name="Ladd B."/>
            <person name="Jarett J.K."/>
            <person name="Geller-Mcgrath D.E."/>
            <person name="Sieber C.M.K."/>
            <person name="Emerson J.B."/>
            <person name="Anantharaman K."/>
            <person name="Thomas B.C."/>
            <person name="Malmstrom R."/>
            <person name="Stieglmeier M."/>
            <person name="Klingl A."/>
            <person name="Woyke T."/>
            <person name="Ryan C.M."/>
            <person name="Banfield J.F."/>
        </authorList>
    </citation>
    <scope>NUCLEOTIDE SEQUENCE [LARGE SCALE GENOMIC DNA]</scope>
</reference>
<proteinExistence type="predicted"/>
<accession>A0A2H0WPA2</accession>
<dbReference type="AlphaFoldDB" id="A0A2H0WPA2"/>
<dbReference type="EMBL" id="PEZI01000051">
    <property type="protein sequence ID" value="PIS14473.1"/>
    <property type="molecule type" value="Genomic_DNA"/>
</dbReference>
<protein>
    <submittedName>
        <fullName evidence="1">Uncharacterized protein</fullName>
    </submittedName>
</protein>
<name>A0A2H0WPA2_9BACT</name>
<comment type="caution">
    <text evidence="1">The sequence shown here is derived from an EMBL/GenBank/DDBJ whole genome shotgun (WGS) entry which is preliminary data.</text>
</comment>
<gene>
    <name evidence="1" type="ORF">COT64_02480</name>
</gene>
<evidence type="ECO:0000313" key="1">
    <source>
        <dbReference type="EMBL" id="PIS14473.1"/>
    </source>
</evidence>
<evidence type="ECO:0000313" key="2">
    <source>
        <dbReference type="Proteomes" id="UP000230775"/>
    </source>
</evidence>